<dbReference type="SFLD" id="SFLDG00358">
    <property type="entry name" value="Main_(cytGST)"/>
    <property type="match status" value="1"/>
</dbReference>
<gene>
    <name evidence="3" type="ORF">HYQ43_15990</name>
</gene>
<dbReference type="PANTHER" id="PTHR44051">
    <property type="entry name" value="GLUTATHIONE S-TRANSFERASE-RELATED"/>
    <property type="match status" value="1"/>
</dbReference>
<dbReference type="Pfam" id="PF00043">
    <property type="entry name" value="GST_C"/>
    <property type="match status" value="1"/>
</dbReference>
<sequence>MMLTLYGHPLSSYTQKVLIALYELGTDFEFRHIDLGDEGDRALMRSVEPMGRMPALREGDLVLSQSSLMIEWLDRHHPGPQRLLDPDPDASLPARQWDRFLDFQVMQMMQQIVDARIFMAEGAEERVAPFARGKLDLAYAALDRHLDGRDWIAGGFGLADCAAMPALFYAGAIHPFADHPRLTGYFERLVTRPSVQRVIEGARPFYGWFPFKDGIAARFL</sequence>
<dbReference type="InterPro" id="IPR004045">
    <property type="entry name" value="Glutathione_S-Trfase_N"/>
</dbReference>
<dbReference type="InterPro" id="IPR004046">
    <property type="entry name" value="GST_C"/>
</dbReference>
<dbReference type="InterPro" id="IPR040079">
    <property type="entry name" value="Glutathione_S-Trfase"/>
</dbReference>
<evidence type="ECO:0000313" key="4">
    <source>
        <dbReference type="Proteomes" id="UP000509322"/>
    </source>
</evidence>
<dbReference type="SFLD" id="SFLDS00019">
    <property type="entry name" value="Glutathione_Transferase_(cytos"/>
    <property type="match status" value="1"/>
</dbReference>
<protein>
    <submittedName>
        <fullName evidence="3">Glutathione S-transferase family protein</fullName>
    </submittedName>
</protein>
<dbReference type="SUPFAM" id="SSF47616">
    <property type="entry name" value="GST C-terminal domain-like"/>
    <property type="match status" value="1"/>
</dbReference>
<feature type="domain" description="GST N-terminal" evidence="1">
    <location>
        <begin position="1"/>
        <end position="81"/>
    </location>
</feature>
<dbReference type="InterPro" id="IPR036249">
    <property type="entry name" value="Thioredoxin-like_sf"/>
</dbReference>
<dbReference type="Gene3D" id="3.40.30.10">
    <property type="entry name" value="Glutaredoxin"/>
    <property type="match status" value="1"/>
</dbReference>
<dbReference type="Gene3D" id="1.20.1050.10">
    <property type="match status" value="1"/>
</dbReference>
<dbReference type="AlphaFoldDB" id="A0A7H9C0T5"/>
<evidence type="ECO:0000313" key="3">
    <source>
        <dbReference type="EMBL" id="QLH15661.1"/>
    </source>
</evidence>
<dbReference type="CDD" id="cd00570">
    <property type="entry name" value="GST_N_family"/>
    <property type="match status" value="1"/>
</dbReference>
<reference evidence="3 4" key="1">
    <citation type="submission" date="2020-07" db="EMBL/GenBank/DDBJ databases">
        <title>The complete genome of Paracoccus pantotrophus ACCC 10489.</title>
        <authorList>
            <person name="Si Y."/>
        </authorList>
    </citation>
    <scope>NUCLEOTIDE SEQUENCE [LARGE SCALE GENOMIC DNA]</scope>
    <source>
        <strain evidence="3 4">ACCC10489</strain>
    </source>
</reference>
<proteinExistence type="predicted"/>
<name>A0A7H9C0T5_PARPN</name>
<dbReference type="PANTHER" id="PTHR44051:SF8">
    <property type="entry name" value="GLUTATHIONE S-TRANSFERASE GSTA"/>
    <property type="match status" value="1"/>
</dbReference>
<accession>A0A7H9C0T5</accession>
<evidence type="ECO:0000259" key="2">
    <source>
        <dbReference type="PROSITE" id="PS50405"/>
    </source>
</evidence>
<dbReference type="InterPro" id="IPR010987">
    <property type="entry name" value="Glutathione-S-Trfase_C-like"/>
</dbReference>
<dbReference type="Pfam" id="PF13417">
    <property type="entry name" value="GST_N_3"/>
    <property type="match status" value="1"/>
</dbReference>
<evidence type="ECO:0000259" key="1">
    <source>
        <dbReference type="PROSITE" id="PS50404"/>
    </source>
</evidence>
<dbReference type="SUPFAM" id="SSF52833">
    <property type="entry name" value="Thioredoxin-like"/>
    <property type="match status" value="1"/>
</dbReference>
<dbReference type="PROSITE" id="PS50404">
    <property type="entry name" value="GST_NTER"/>
    <property type="match status" value="1"/>
</dbReference>
<keyword evidence="3" id="KW-0808">Transferase</keyword>
<dbReference type="Proteomes" id="UP000509322">
    <property type="component" value="Chromosome 2"/>
</dbReference>
<dbReference type="EMBL" id="CP058690">
    <property type="protein sequence ID" value="QLH15661.1"/>
    <property type="molecule type" value="Genomic_DNA"/>
</dbReference>
<dbReference type="InterPro" id="IPR036282">
    <property type="entry name" value="Glutathione-S-Trfase_C_sf"/>
</dbReference>
<organism evidence="3 4">
    <name type="scientific">Paracoccus pantotrophus</name>
    <name type="common">Thiosphaera pantotropha</name>
    <dbReference type="NCBI Taxonomy" id="82367"/>
    <lineage>
        <taxon>Bacteria</taxon>
        <taxon>Pseudomonadati</taxon>
        <taxon>Pseudomonadota</taxon>
        <taxon>Alphaproteobacteria</taxon>
        <taxon>Rhodobacterales</taxon>
        <taxon>Paracoccaceae</taxon>
        <taxon>Paracoccus</taxon>
    </lineage>
</organism>
<feature type="domain" description="GST C-terminal" evidence="2">
    <location>
        <begin position="87"/>
        <end position="208"/>
    </location>
</feature>
<dbReference type="GO" id="GO:0016740">
    <property type="term" value="F:transferase activity"/>
    <property type="evidence" value="ECO:0007669"/>
    <property type="project" value="UniProtKB-KW"/>
</dbReference>
<dbReference type="PROSITE" id="PS50405">
    <property type="entry name" value="GST_CTER"/>
    <property type="match status" value="1"/>
</dbReference>